<reference evidence="2" key="1">
    <citation type="submission" date="2016-10" db="EMBL/GenBank/DDBJ databases">
        <authorList>
            <person name="Varghese N."/>
        </authorList>
    </citation>
    <scope>NUCLEOTIDE SEQUENCE [LARGE SCALE GENOMIC DNA]</scope>
    <source>
        <strain evidence="2">DSM 45096 / BCRC 16803 / CGMCC 4.1857 / CIP 109030 / JCM 12277 / KCTC 19219 / NBRC 100920 / 33214</strain>
    </source>
</reference>
<name>A0A1H7JYC8_STRJI</name>
<evidence type="ECO:0000313" key="1">
    <source>
        <dbReference type="EMBL" id="SEK78625.1"/>
    </source>
</evidence>
<accession>A0A1H7JYC8</accession>
<dbReference type="AlphaFoldDB" id="A0A1H7JYC8"/>
<gene>
    <name evidence="1" type="ORF">SAMN05414137_103480</name>
</gene>
<keyword evidence="2" id="KW-1185">Reference proteome</keyword>
<evidence type="ECO:0000313" key="2">
    <source>
        <dbReference type="Proteomes" id="UP000183015"/>
    </source>
</evidence>
<dbReference type="STRING" id="235985.SAMN05414137_103480"/>
<protein>
    <submittedName>
        <fullName evidence="1">Uncharacterized protein</fullName>
    </submittedName>
</protein>
<dbReference type="Proteomes" id="UP000183015">
    <property type="component" value="Unassembled WGS sequence"/>
</dbReference>
<proteinExistence type="predicted"/>
<organism evidence="1 2">
    <name type="scientific">Streptacidiphilus jiangxiensis</name>
    <dbReference type="NCBI Taxonomy" id="235985"/>
    <lineage>
        <taxon>Bacteria</taxon>
        <taxon>Bacillati</taxon>
        <taxon>Actinomycetota</taxon>
        <taxon>Actinomycetes</taxon>
        <taxon>Kitasatosporales</taxon>
        <taxon>Streptomycetaceae</taxon>
        <taxon>Streptacidiphilus</taxon>
    </lineage>
</organism>
<sequence>MPLFVALTCINMVTTRGGMRHVAQAAYRTALEAGTVVALRTGSLIFGEEPFRIMNA</sequence>
<dbReference type="EMBL" id="FOAZ01000003">
    <property type="protein sequence ID" value="SEK78625.1"/>
    <property type="molecule type" value="Genomic_DNA"/>
</dbReference>